<evidence type="ECO:0000256" key="2">
    <source>
        <dbReference type="SAM" id="MobiDB-lite"/>
    </source>
</evidence>
<dbReference type="InterPro" id="IPR042277">
    <property type="entry name" value="IST1-like"/>
</dbReference>
<feature type="region of interest" description="Disordered" evidence="2">
    <location>
        <begin position="630"/>
        <end position="649"/>
    </location>
</feature>
<dbReference type="EMBL" id="QPKB01000008">
    <property type="protein sequence ID" value="RWR90710.1"/>
    <property type="molecule type" value="Genomic_DNA"/>
</dbReference>
<feature type="region of interest" description="Disordered" evidence="2">
    <location>
        <begin position="355"/>
        <end position="374"/>
    </location>
</feature>
<dbReference type="FunFam" id="1.20.1260.60:FF:000002">
    <property type="entry name" value="Vacuolar protein sorting-associated protein IST1"/>
    <property type="match status" value="1"/>
</dbReference>
<feature type="compositionally biased region" description="Polar residues" evidence="2">
    <location>
        <begin position="749"/>
        <end position="763"/>
    </location>
</feature>
<dbReference type="STRING" id="337451.A0A3S3PHH1"/>
<dbReference type="Gene3D" id="1.20.1260.60">
    <property type="entry name" value="Vacuolar protein sorting-associated protein Ist1"/>
    <property type="match status" value="1"/>
</dbReference>
<evidence type="ECO:0000256" key="1">
    <source>
        <dbReference type="ARBA" id="ARBA00005536"/>
    </source>
</evidence>
<comment type="similarity">
    <text evidence="1">Belongs to the IST1 family.</text>
</comment>
<feature type="region of interest" description="Disordered" evidence="2">
    <location>
        <begin position="699"/>
        <end position="770"/>
    </location>
</feature>
<dbReference type="Proteomes" id="UP000283530">
    <property type="component" value="Unassembled WGS sequence"/>
</dbReference>
<dbReference type="PANTHER" id="PTHR12161:SF44">
    <property type="entry name" value="REGULATOR OF VPS4 ACTIVITY IN THE MVB PATHWAY PROTEIN"/>
    <property type="match status" value="1"/>
</dbReference>
<accession>A0A3S3PHH1</accession>
<name>A0A3S3PHH1_9MAGN</name>
<reference evidence="3 4" key="1">
    <citation type="journal article" date="2019" name="Nat. Plants">
        <title>Stout camphor tree genome fills gaps in understanding of flowering plant genome evolution.</title>
        <authorList>
            <person name="Chaw S.M."/>
            <person name="Liu Y.C."/>
            <person name="Wu Y.W."/>
            <person name="Wang H.Y."/>
            <person name="Lin C.I."/>
            <person name="Wu C.S."/>
            <person name="Ke H.M."/>
            <person name="Chang L.Y."/>
            <person name="Hsu C.Y."/>
            <person name="Yang H.T."/>
            <person name="Sudianto E."/>
            <person name="Hsu M.H."/>
            <person name="Wu K.P."/>
            <person name="Wang L.N."/>
            <person name="Leebens-Mack J.H."/>
            <person name="Tsai I.J."/>
        </authorList>
    </citation>
    <scope>NUCLEOTIDE SEQUENCE [LARGE SCALE GENOMIC DNA]</scope>
    <source>
        <strain evidence="4">cv. Chaw 1501</strain>
        <tissue evidence="3">Young leaves</tissue>
    </source>
</reference>
<evidence type="ECO:0000313" key="3">
    <source>
        <dbReference type="EMBL" id="RWR90710.1"/>
    </source>
</evidence>
<feature type="compositionally biased region" description="Polar residues" evidence="2">
    <location>
        <begin position="717"/>
        <end position="726"/>
    </location>
</feature>
<proteinExistence type="inferred from homology"/>
<gene>
    <name evidence="3" type="ORF">CKAN_01981900</name>
</gene>
<evidence type="ECO:0000313" key="4">
    <source>
        <dbReference type="Proteomes" id="UP000283530"/>
    </source>
</evidence>
<dbReference type="Pfam" id="PF03398">
    <property type="entry name" value="Ist1"/>
    <property type="match status" value="1"/>
</dbReference>
<dbReference type="AlphaFoldDB" id="A0A3S3PHH1"/>
<sequence>MLEILFGWRKASKCKALIKCVRCRLKLLRSKRDVIIRQLRDDVAQLLKNGQDESAFARVEQLFKDQNILAAYDLLDHFCEFLIINLPYIRRNKDCPNDINEAISTLIFAAARCADLPELQMLRKLFRERYGKDFALVDVELYPGNHVNPQISEKLCVKSVADDAKIRLIDEIAEEYNLELGYSEVEDSCKPLQHQQEHDPSVLNGDLGMEKQVTGYELEVIFSDREMLQLHQKRHLGDTNLSDEKAMYHSASNCKKLVQNHRQSFDNSSPNSNSIGASVVQECASDNDLPLNSMEIHESMQEVIEINEPDPSYEVFVYSDDAEDSHLSIQDNNEGENKRWLESTNSLQNNKWTQPCEEKHTPKNRLTQPKIKIGSIWSHERRQENDSVYCETPSRARRASFSDLRYDDNCSQKLEELGEVHDGSVSSSRCYSKRRKSVSTSSRKRAISRQCELYGGFGDTNELDDFHGTGLRFSREIHHQKNCSSLSEAISMKDVEYALYYDESLGDSDVNFLDCKQKNIHFDRIKPNGDYFGREPRRHSLSNLSDELFVRSGPCRRKHQKEIMSGCLMKQPSPQPHYAPKTSGDGFIEVLLNSTSHGYKYRRRSCSSCSWNHDMVLYCCLEHPCYSSTSKNKNDWESSSPNRSCVTTLEGSPSSNIQLQKQENDCHLQCYPNNSKFNNISTVYSQGTFSGLAEDEASSARRRVDSNSDMDVSNDSTCNEIASQSLRTRKHKQVKGEASDHHESDDFSHVSNSSEILQPSSTRPPYLRTITMPLPERPKATLAKQTPRSASFQFQQHNRHVHPKLPDYDDLAAKFTALKKEHLQNTTFRACHA</sequence>
<dbReference type="PANTHER" id="PTHR12161">
    <property type="entry name" value="IST1 FAMILY MEMBER"/>
    <property type="match status" value="1"/>
</dbReference>
<dbReference type="OrthoDB" id="29853at2759"/>
<feature type="compositionally biased region" description="Basic and acidic residues" evidence="2">
    <location>
        <begin position="734"/>
        <end position="748"/>
    </location>
</feature>
<protein>
    <submittedName>
        <fullName evidence="3">Putative Regulator of Vps4 activity in the MVB pathway protein</fullName>
    </submittedName>
</protein>
<feature type="compositionally biased region" description="Low complexity" evidence="2">
    <location>
        <begin position="707"/>
        <end position="716"/>
    </location>
</feature>
<dbReference type="GO" id="GO:0015031">
    <property type="term" value="P:protein transport"/>
    <property type="evidence" value="ECO:0007669"/>
    <property type="project" value="InterPro"/>
</dbReference>
<dbReference type="InterPro" id="IPR005061">
    <property type="entry name" value="Ist1"/>
</dbReference>
<comment type="caution">
    <text evidence="3">The sequence shown here is derived from an EMBL/GenBank/DDBJ whole genome shotgun (WGS) entry which is preliminary data.</text>
</comment>
<organism evidence="3 4">
    <name type="scientific">Cinnamomum micranthum f. kanehirae</name>
    <dbReference type="NCBI Taxonomy" id="337451"/>
    <lineage>
        <taxon>Eukaryota</taxon>
        <taxon>Viridiplantae</taxon>
        <taxon>Streptophyta</taxon>
        <taxon>Embryophyta</taxon>
        <taxon>Tracheophyta</taxon>
        <taxon>Spermatophyta</taxon>
        <taxon>Magnoliopsida</taxon>
        <taxon>Magnoliidae</taxon>
        <taxon>Laurales</taxon>
        <taxon>Lauraceae</taxon>
        <taxon>Cinnamomum</taxon>
    </lineage>
</organism>
<keyword evidence="4" id="KW-1185">Reference proteome</keyword>